<dbReference type="Gene3D" id="3.20.20.80">
    <property type="entry name" value="Glycosidases"/>
    <property type="match status" value="1"/>
</dbReference>
<dbReference type="Gene3D" id="2.60.40.10">
    <property type="entry name" value="Immunoglobulins"/>
    <property type="match status" value="1"/>
</dbReference>
<dbReference type="GO" id="GO:0005975">
    <property type="term" value="P:carbohydrate metabolic process"/>
    <property type="evidence" value="ECO:0007669"/>
    <property type="project" value="InterPro"/>
</dbReference>
<feature type="domain" description="Glycosyl hydrolase family 13 catalytic" evidence="3">
    <location>
        <begin position="328"/>
        <end position="728"/>
    </location>
</feature>
<feature type="signal peptide" evidence="2">
    <location>
        <begin position="1"/>
        <end position="29"/>
    </location>
</feature>
<dbReference type="InterPro" id="IPR014756">
    <property type="entry name" value="Ig_E-set"/>
</dbReference>
<evidence type="ECO:0000313" key="4">
    <source>
        <dbReference type="EMBL" id="ASD64345.1"/>
    </source>
</evidence>
<feature type="chain" id="PRO_5013232666" evidence="2">
    <location>
        <begin position="30"/>
        <end position="887"/>
    </location>
</feature>
<dbReference type="InterPro" id="IPR006047">
    <property type="entry name" value="GH13_cat_dom"/>
</dbReference>
<dbReference type="RefSeq" id="WP_088565819.1">
    <property type="nucleotide sequence ID" value="NZ_CP020946.1"/>
</dbReference>
<dbReference type="Pfam" id="PF02922">
    <property type="entry name" value="CBM_48"/>
    <property type="match status" value="1"/>
</dbReference>
<comment type="similarity">
    <text evidence="1">Belongs to the glycosyl hydrolase 13 family.</text>
</comment>
<dbReference type="Pfam" id="PF11852">
    <property type="entry name" value="Pullul_strch_C"/>
    <property type="match status" value="1"/>
</dbReference>
<dbReference type="InterPro" id="IPR011839">
    <property type="entry name" value="Pullul_strch"/>
</dbReference>
<sequence length="887" mass="101101">MKRFRTCSQLLIFCFVLSCTLLLGQISEAKAPARAQWVDNSRIVLRLPQGFRVHQNLVFSLGERISLHQQDSILLPVIRTDYSHVELSTQHLSSTQIDQLIRRPLRLFVSNKNGQVLDSTALQYSGILDQMYFYNGNDLGAHVRSTSVGVKLWAPTARNVELLLYKEAQDTHPAAVVPMKRQHSVWFADLPGKYVNYFYLYQVEVYQPLTDQVESHTVTDPYSFSLTADGAKSQIVNLQDPALKPQGWDRLQKPSLRSFNDIVIYELHIRDFSVADFTVPFPYRGGYEAFAQTNTDSSKYLQSLADAGMTHVHLLPFNDFGSVPENKDSWENYESESSDLQEAQAYLGRIKAKDPFNWGYDPVHFMTPEGSYATDPNGSRRVYETRNMVQTLNKMNLRVVQDVVFNHTFEAGLEPYSVFDKIVPLYYYRVNDEGDIQKSSCCNDTASEHRMMEKLMIDSVLHWARTYKIDAFRFDLMSFHSRSTMEKIKSELRGLTEQEDGIDGSKIYLYGEGWAFGSFYDRYPSESLHMLNSYGSGYGFFNDRLRDAVRGGTTNSAEKSDQGFATGLYFDFNKEPANRNTPPDSNGQREKILHLGDVIKAGLAGNLRDFRFKEHWGSFVTAGQLHYRGAPTGTSAEALETVSYVSAHDGYTLWDAVQAKAPFYTSGRFPALSKSEDRQRMHQLALALPMLSQGIPFIESGSELLRSKNGDQDSYNSGDFFNRIDWSRQQNFWGAGLPPAWKNIDDWSFWQPRLQEPGMKVTPELITRTEKYFKALLRVRQSSDLFKLNDLSEIQRSLTFIDNDKQAEPGLIAMHLQSSSEKLLIFFNAAREARSFEHGVLGQNWELHPLLDEKVDTILSQVLLIPGDKRIQIPGRSTVILIQKAGH</sequence>
<dbReference type="EMBL" id="CP020946">
    <property type="protein sequence ID" value="ASD64345.1"/>
    <property type="molecule type" value="Genomic_DNA"/>
</dbReference>
<dbReference type="PROSITE" id="PS51257">
    <property type="entry name" value="PROKAR_LIPOPROTEIN"/>
    <property type="match status" value="1"/>
</dbReference>
<dbReference type="SUPFAM" id="SSF51445">
    <property type="entry name" value="(Trans)glycosidases"/>
    <property type="match status" value="1"/>
</dbReference>
<proteinExistence type="inferred from homology"/>
<reference evidence="4 5" key="1">
    <citation type="submission" date="2017-04" db="EMBL/GenBank/DDBJ databases">
        <title>Whole genome sequence of Bdellovibrio bacteriovorus strain SSB218315.</title>
        <authorList>
            <person name="Oyedara O."/>
            <person name="Rodriguez-Perez M.A."/>
        </authorList>
    </citation>
    <scope>NUCLEOTIDE SEQUENCE [LARGE SCALE GENOMIC DNA]</scope>
    <source>
        <strain evidence="4 5">SSB218315</strain>
    </source>
</reference>
<dbReference type="GO" id="GO:0051060">
    <property type="term" value="F:pullulanase activity"/>
    <property type="evidence" value="ECO:0007669"/>
    <property type="project" value="InterPro"/>
</dbReference>
<dbReference type="SUPFAM" id="SSF81296">
    <property type="entry name" value="E set domains"/>
    <property type="match status" value="1"/>
</dbReference>
<dbReference type="PANTHER" id="PTHR43002">
    <property type="entry name" value="GLYCOGEN DEBRANCHING ENZYME"/>
    <property type="match status" value="1"/>
</dbReference>
<dbReference type="Proteomes" id="UP000197003">
    <property type="component" value="Chromosome"/>
</dbReference>
<dbReference type="CDD" id="cd02860">
    <property type="entry name" value="E_set_Pullulanase"/>
    <property type="match status" value="1"/>
</dbReference>
<dbReference type="NCBIfam" id="TIGR02103">
    <property type="entry name" value="pullul_strch"/>
    <property type="match status" value="1"/>
</dbReference>
<dbReference type="SMART" id="SM00642">
    <property type="entry name" value="Aamy"/>
    <property type="match status" value="1"/>
</dbReference>
<dbReference type="Gene3D" id="2.60.40.1180">
    <property type="entry name" value="Golgi alpha-mannosidase II"/>
    <property type="match status" value="1"/>
</dbReference>
<evidence type="ECO:0000256" key="2">
    <source>
        <dbReference type="SAM" id="SignalP"/>
    </source>
</evidence>
<organism evidence="4 5">
    <name type="scientific">Bdellovibrio bacteriovorus</name>
    <dbReference type="NCBI Taxonomy" id="959"/>
    <lineage>
        <taxon>Bacteria</taxon>
        <taxon>Pseudomonadati</taxon>
        <taxon>Bdellovibrionota</taxon>
        <taxon>Bdellovibrionia</taxon>
        <taxon>Bdellovibrionales</taxon>
        <taxon>Pseudobdellovibrionaceae</taxon>
        <taxon>Bdellovibrio</taxon>
    </lineage>
</organism>
<dbReference type="CDD" id="cd11341">
    <property type="entry name" value="AmyAc_Pullulanase_LD-like"/>
    <property type="match status" value="1"/>
</dbReference>
<dbReference type="SUPFAM" id="SSF51011">
    <property type="entry name" value="Glycosyl hydrolase domain"/>
    <property type="match status" value="1"/>
</dbReference>
<name>A0A1Z3NA85_BDEBC</name>
<dbReference type="InterPro" id="IPR004193">
    <property type="entry name" value="Glyco_hydro_13_N"/>
</dbReference>
<dbReference type="AlphaFoldDB" id="A0A1Z3NA85"/>
<keyword evidence="2" id="KW-0732">Signal</keyword>
<gene>
    <name evidence="4" type="ORF">B9G79_12600</name>
</gene>
<dbReference type="InterPro" id="IPR024561">
    <property type="entry name" value="Pullul_strch_C"/>
</dbReference>
<dbReference type="OrthoDB" id="5287105at2"/>
<evidence type="ECO:0000256" key="1">
    <source>
        <dbReference type="ARBA" id="ARBA00008061"/>
    </source>
</evidence>
<evidence type="ECO:0000259" key="3">
    <source>
        <dbReference type="SMART" id="SM00642"/>
    </source>
</evidence>
<dbReference type="InterPro" id="IPR017853">
    <property type="entry name" value="GH"/>
</dbReference>
<dbReference type="InterPro" id="IPR013783">
    <property type="entry name" value="Ig-like_fold"/>
</dbReference>
<accession>A0A1Z3NA85</accession>
<protein>
    <submittedName>
        <fullName evidence="4">Pullulanase</fullName>
    </submittedName>
</protein>
<evidence type="ECO:0000313" key="5">
    <source>
        <dbReference type="Proteomes" id="UP000197003"/>
    </source>
</evidence>
<dbReference type="InterPro" id="IPR013780">
    <property type="entry name" value="Glyco_hydro_b"/>
</dbReference>